<accession>A0A836F9A4</accession>
<organism evidence="6 7">
    <name type="scientific">Pseudoatta argentina</name>
    <dbReference type="NCBI Taxonomy" id="621737"/>
    <lineage>
        <taxon>Eukaryota</taxon>
        <taxon>Metazoa</taxon>
        <taxon>Ecdysozoa</taxon>
        <taxon>Arthropoda</taxon>
        <taxon>Hexapoda</taxon>
        <taxon>Insecta</taxon>
        <taxon>Pterygota</taxon>
        <taxon>Neoptera</taxon>
        <taxon>Endopterygota</taxon>
        <taxon>Hymenoptera</taxon>
        <taxon>Apocrita</taxon>
        <taxon>Aculeata</taxon>
        <taxon>Formicoidea</taxon>
        <taxon>Formicidae</taxon>
        <taxon>Myrmicinae</taxon>
        <taxon>Pseudoatta</taxon>
    </lineage>
</organism>
<feature type="transmembrane region" description="Helical" evidence="5">
    <location>
        <begin position="220"/>
        <end position="249"/>
    </location>
</feature>
<feature type="transmembrane region" description="Helical" evidence="5">
    <location>
        <begin position="56"/>
        <end position="76"/>
    </location>
</feature>
<dbReference type="InterPro" id="IPR050549">
    <property type="entry name" value="MFS_Trehalose_Transporter"/>
</dbReference>
<dbReference type="EMBL" id="JAANIA010000919">
    <property type="protein sequence ID" value="KAG5322716.1"/>
    <property type="molecule type" value="Genomic_DNA"/>
</dbReference>
<dbReference type="InterPro" id="IPR036259">
    <property type="entry name" value="MFS_trans_sf"/>
</dbReference>
<keyword evidence="3 5" id="KW-1133">Transmembrane helix</keyword>
<dbReference type="SUPFAM" id="SSF103473">
    <property type="entry name" value="MFS general substrate transporter"/>
    <property type="match status" value="1"/>
</dbReference>
<reference evidence="6" key="1">
    <citation type="submission" date="2020-02" db="EMBL/GenBank/DDBJ databases">
        <title>Relaxed selection underlies rapid genomic changes in the transitions from sociality to social parasitism in ants.</title>
        <authorList>
            <person name="Bi X."/>
        </authorList>
    </citation>
    <scope>NUCLEOTIDE SEQUENCE</scope>
    <source>
        <strain evidence="6">BGI-DK2014c</strain>
        <tissue evidence="6">Whole body</tissue>
    </source>
</reference>
<feature type="transmembrane region" description="Helical" evidence="5">
    <location>
        <begin position="12"/>
        <end position="36"/>
    </location>
</feature>
<dbReference type="Gene3D" id="1.20.1250.20">
    <property type="entry name" value="MFS general substrate transporter like domains"/>
    <property type="match status" value="2"/>
</dbReference>
<dbReference type="InterPro" id="IPR005828">
    <property type="entry name" value="MFS_sugar_transport-like"/>
</dbReference>
<keyword evidence="4 5" id="KW-0472">Membrane</keyword>
<dbReference type="Pfam" id="PF00083">
    <property type="entry name" value="Sugar_tr"/>
    <property type="match status" value="2"/>
</dbReference>
<keyword evidence="2 5" id="KW-0812">Transmembrane</keyword>
<comment type="subcellular location">
    <subcellularLocation>
        <location evidence="1">Membrane</location>
    </subcellularLocation>
</comment>
<dbReference type="PANTHER" id="PTHR48021:SF1">
    <property type="entry name" value="GH07001P-RELATED"/>
    <property type="match status" value="1"/>
</dbReference>
<evidence type="ECO:0000313" key="6">
    <source>
        <dbReference type="EMBL" id="KAG5322716.1"/>
    </source>
</evidence>
<proteinExistence type="predicted"/>
<dbReference type="GO" id="GO:0022857">
    <property type="term" value="F:transmembrane transporter activity"/>
    <property type="evidence" value="ECO:0007669"/>
    <property type="project" value="InterPro"/>
</dbReference>
<feature type="non-terminal residue" evidence="6">
    <location>
        <position position="349"/>
    </location>
</feature>
<feature type="transmembrane region" description="Helical" evidence="5">
    <location>
        <begin position="261"/>
        <end position="284"/>
    </location>
</feature>
<comment type="caution">
    <text evidence="6">The sequence shown here is derived from an EMBL/GenBank/DDBJ whole genome shotgun (WGS) entry which is preliminary data.</text>
</comment>
<feature type="transmembrane region" description="Helical" evidence="5">
    <location>
        <begin position="149"/>
        <end position="169"/>
    </location>
</feature>
<evidence type="ECO:0000256" key="3">
    <source>
        <dbReference type="ARBA" id="ARBA00022989"/>
    </source>
</evidence>
<gene>
    <name evidence="6" type="ORF">G6Z78_0012778</name>
</gene>
<dbReference type="AlphaFoldDB" id="A0A836F9A4"/>
<feature type="transmembrane region" description="Helical" evidence="5">
    <location>
        <begin position="88"/>
        <end position="111"/>
    </location>
</feature>
<evidence type="ECO:0000256" key="1">
    <source>
        <dbReference type="ARBA" id="ARBA00004370"/>
    </source>
</evidence>
<dbReference type="PANTHER" id="PTHR48021">
    <property type="match status" value="1"/>
</dbReference>
<keyword evidence="7" id="KW-1185">Reference proteome</keyword>
<evidence type="ECO:0000256" key="2">
    <source>
        <dbReference type="ARBA" id="ARBA00022692"/>
    </source>
</evidence>
<dbReference type="GO" id="GO:0016020">
    <property type="term" value="C:membrane"/>
    <property type="evidence" value="ECO:0007669"/>
    <property type="project" value="UniProtKB-SubCell"/>
</dbReference>
<name>A0A836F9A4_9HYME</name>
<sequence>MYLRLNVRREVLFLLLHIIICNLTQINTGAAMGYSSVVLPILTSNMSSITLNEMEVPLFVSIVSITQIIGCLLCFITMNYGRRCTMIVCGINFSLGWILIASSYNVIQLFIGRALTGEKFLQFSSSNEIYLAEISIPSWREIITTTPNTSLSIGVLVVYCLGFVAQNNWRLIARGRKGSSLSCNMRNKLKRIQRTTLLPEVWKPFVILNLYFLWQQFSGLYVIIAYAVDMITRIDITIGFGSFGFLMVPWSMIGELYPTKYINILGSLTTTIANSYNCIIIQLYPVMVTQNRNATFYFYCIISIIGTFFVMVALSETRGKTRAQIEETFKKKLQIVEIVETFKKIEDVY</sequence>
<evidence type="ECO:0000313" key="7">
    <source>
        <dbReference type="Proteomes" id="UP000668214"/>
    </source>
</evidence>
<feature type="transmembrane region" description="Helical" evidence="5">
    <location>
        <begin position="296"/>
        <end position="314"/>
    </location>
</feature>
<evidence type="ECO:0000256" key="4">
    <source>
        <dbReference type="ARBA" id="ARBA00023136"/>
    </source>
</evidence>
<dbReference type="Proteomes" id="UP000668214">
    <property type="component" value="Unassembled WGS sequence"/>
</dbReference>
<feature type="non-terminal residue" evidence="6">
    <location>
        <position position="1"/>
    </location>
</feature>
<evidence type="ECO:0000256" key="5">
    <source>
        <dbReference type="SAM" id="Phobius"/>
    </source>
</evidence>
<protein>
    <submittedName>
        <fullName evidence="6">ERDL5 protein</fullName>
    </submittedName>
</protein>